<accession>A0A4U8V734</accession>
<reference evidence="1 2" key="1">
    <citation type="journal article" date="2015" name="Genome Biol.">
        <title>Comparative genomics of Steinernema reveals deeply conserved gene regulatory networks.</title>
        <authorList>
            <person name="Dillman A.R."/>
            <person name="Macchietto M."/>
            <person name="Porter C.F."/>
            <person name="Rogers A."/>
            <person name="Williams B."/>
            <person name="Antoshechkin I."/>
            <person name="Lee M.M."/>
            <person name="Goodwin Z."/>
            <person name="Lu X."/>
            <person name="Lewis E.E."/>
            <person name="Goodrich-Blair H."/>
            <person name="Stock S.P."/>
            <person name="Adams B.J."/>
            <person name="Sternberg P.W."/>
            <person name="Mortazavi A."/>
        </authorList>
    </citation>
    <scope>NUCLEOTIDE SEQUENCE [LARGE SCALE GENOMIC DNA]</scope>
    <source>
        <strain evidence="1 2">ALL</strain>
    </source>
</reference>
<name>A0A4U8V734_STECR</name>
<keyword evidence="2" id="KW-1185">Reference proteome</keyword>
<sequence>MIPNVRCLLCHGPVPLDNIYGHVEKHFATLSLPARFKCIGDTESGKTCDFASLNQVTMEAHIHNSEHDGFEDLTDDLIASDRSLYASSLIAHIEHDITFVASTSLASLQFHYNTNIKKHPKDVHIFECSFCNSDIAKANIRGHVKLHAAAICMSVYFDCYECETFIRTQEECDRHRSLTDHLCQPVHNDYFPMLVDYLEVGLRPKRHTKVLPVQEESESEDEGEVVVINRKIFSMPKSSVSSITPEPIEAPKVKVIAVAECSSETTTFMTEAAFLADLRRGGFIG</sequence>
<gene>
    <name evidence="1" type="ORF">L596_006191</name>
</gene>
<dbReference type="Proteomes" id="UP000298663">
    <property type="component" value="Chromosome X"/>
</dbReference>
<proteinExistence type="predicted"/>
<dbReference type="AlphaFoldDB" id="A0A4U8V734"/>
<reference evidence="1 2" key="2">
    <citation type="journal article" date="2019" name="G3 (Bethesda)">
        <title>Hybrid Assembly of the Genome of the Entomopathogenic Nematode Steinernema carpocapsae Identifies the X-Chromosome.</title>
        <authorList>
            <person name="Serra L."/>
            <person name="Macchietto M."/>
            <person name="Macias-Munoz A."/>
            <person name="McGill C.J."/>
            <person name="Rodriguez I.M."/>
            <person name="Rodriguez B."/>
            <person name="Murad R."/>
            <person name="Mortazavi A."/>
        </authorList>
    </citation>
    <scope>NUCLEOTIDE SEQUENCE [LARGE SCALE GENOMIC DNA]</scope>
    <source>
        <strain evidence="1 2">ALL</strain>
    </source>
</reference>
<evidence type="ECO:0000313" key="2">
    <source>
        <dbReference type="Proteomes" id="UP000298663"/>
    </source>
</evidence>
<protein>
    <submittedName>
        <fullName evidence="1">Uncharacterized protein</fullName>
    </submittedName>
</protein>
<organism evidence="1 2">
    <name type="scientific">Steinernema carpocapsae</name>
    <name type="common">Entomopathogenic nematode</name>
    <dbReference type="NCBI Taxonomy" id="34508"/>
    <lineage>
        <taxon>Eukaryota</taxon>
        <taxon>Metazoa</taxon>
        <taxon>Ecdysozoa</taxon>
        <taxon>Nematoda</taxon>
        <taxon>Chromadorea</taxon>
        <taxon>Rhabditida</taxon>
        <taxon>Tylenchina</taxon>
        <taxon>Panagrolaimomorpha</taxon>
        <taxon>Strongyloidoidea</taxon>
        <taxon>Steinernematidae</taxon>
        <taxon>Steinernema</taxon>
    </lineage>
</organism>
<dbReference type="EMBL" id="CM016762">
    <property type="protein sequence ID" value="TMS39707.1"/>
    <property type="molecule type" value="Genomic_DNA"/>
</dbReference>
<evidence type="ECO:0000313" key="1">
    <source>
        <dbReference type="EMBL" id="TMS39707.1"/>
    </source>
</evidence>